<evidence type="ECO:0000313" key="2">
    <source>
        <dbReference type="EMBL" id="KAK9886403.1"/>
    </source>
</evidence>
<evidence type="ECO:0000313" key="3">
    <source>
        <dbReference type="Proteomes" id="UP001431783"/>
    </source>
</evidence>
<dbReference type="Proteomes" id="UP001431783">
    <property type="component" value="Unassembled WGS sequence"/>
</dbReference>
<organism evidence="2 3">
    <name type="scientific">Henosepilachna vigintioctopunctata</name>
    <dbReference type="NCBI Taxonomy" id="420089"/>
    <lineage>
        <taxon>Eukaryota</taxon>
        <taxon>Metazoa</taxon>
        <taxon>Ecdysozoa</taxon>
        <taxon>Arthropoda</taxon>
        <taxon>Hexapoda</taxon>
        <taxon>Insecta</taxon>
        <taxon>Pterygota</taxon>
        <taxon>Neoptera</taxon>
        <taxon>Endopterygota</taxon>
        <taxon>Coleoptera</taxon>
        <taxon>Polyphaga</taxon>
        <taxon>Cucujiformia</taxon>
        <taxon>Coccinelloidea</taxon>
        <taxon>Coccinellidae</taxon>
        <taxon>Epilachninae</taxon>
        <taxon>Epilachnini</taxon>
        <taxon>Henosepilachna</taxon>
    </lineage>
</organism>
<comment type="caution">
    <text evidence="2">The sequence shown here is derived from an EMBL/GenBank/DDBJ whole genome shotgun (WGS) entry which is preliminary data.</text>
</comment>
<accession>A0AAW1UU83</accession>
<protein>
    <submittedName>
        <fullName evidence="2">Uncharacterized protein</fullName>
    </submittedName>
</protein>
<reference evidence="2 3" key="1">
    <citation type="submission" date="2023-03" db="EMBL/GenBank/DDBJ databases">
        <title>Genome insight into feeding habits of ladybird beetles.</title>
        <authorList>
            <person name="Li H.-S."/>
            <person name="Huang Y.-H."/>
            <person name="Pang H."/>
        </authorList>
    </citation>
    <scope>NUCLEOTIDE SEQUENCE [LARGE SCALE GENOMIC DNA]</scope>
    <source>
        <strain evidence="2">SYSU_2023b</strain>
        <tissue evidence="2">Whole body</tissue>
    </source>
</reference>
<evidence type="ECO:0000256" key="1">
    <source>
        <dbReference type="SAM" id="MobiDB-lite"/>
    </source>
</evidence>
<sequence>MVGSPRSSSVPEPPATPTSRTGDRCVDVLSNGVLSTADKPDLPYPDRESSSGNRLFDRPQANFPSILSASLLTIYSRSLGSLGCCLLNYDLSNVAKESKSLKQNKTSPQ</sequence>
<name>A0AAW1UU83_9CUCU</name>
<proteinExistence type="predicted"/>
<feature type="region of interest" description="Disordered" evidence="1">
    <location>
        <begin position="1"/>
        <end position="59"/>
    </location>
</feature>
<keyword evidence="3" id="KW-1185">Reference proteome</keyword>
<feature type="compositionally biased region" description="Basic and acidic residues" evidence="1">
    <location>
        <begin position="38"/>
        <end position="49"/>
    </location>
</feature>
<gene>
    <name evidence="2" type="ORF">WA026_016679</name>
</gene>
<dbReference type="EMBL" id="JARQZJ010000100">
    <property type="protein sequence ID" value="KAK9886403.1"/>
    <property type="molecule type" value="Genomic_DNA"/>
</dbReference>
<dbReference type="AlphaFoldDB" id="A0AAW1UU83"/>
<feature type="compositionally biased region" description="Polar residues" evidence="1">
    <location>
        <begin position="1"/>
        <end position="10"/>
    </location>
</feature>